<feature type="transmembrane region" description="Helical" evidence="7">
    <location>
        <begin position="117"/>
        <end position="141"/>
    </location>
</feature>
<feature type="transmembrane region" description="Helical" evidence="7">
    <location>
        <begin position="227"/>
        <end position="248"/>
    </location>
</feature>
<dbReference type="GO" id="GO:0005886">
    <property type="term" value="C:plasma membrane"/>
    <property type="evidence" value="ECO:0007669"/>
    <property type="project" value="UniProtKB-SubCell"/>
</dbReference>
<dbReference type="SUPFAM" id="SSF161098">
    <property type="entry name" value="MetI-like"/>
    <property type="match status" value="1"/>
</dbReference>
<evidence type="ECO:0000256" key="4">
    <source>
        <dbReference type="ARBA" id="ARBA00022692"/>
    </source>
</evidence>
<sequence length="372" mass="39541">MSDPTRLDTHTDPRDAEMTAPAAVTTTLDAQIDKEEAKAARRGIRQLLPRRSAKLIIGLVIVLAIVAFGVIAPFFVQDPRFSGNDALQPPSADHILGTTKLGYDVFAQLAYGTQGSLMVGIIAALIALTLSIVFGILAGYIGGWGDEGLSLVTNIMLVIPGIPLAMVIATYFPSRSWMLVAFVLGITSWAGSAVVLRVQARSLRSRDYVAAAKVAGEKPWRVILVEILPNLLPLLAAQFLFAIIFAILGEAGLSYLGLGATDSITWGTILNDAQTGQALGTRAWWWFVPPGILIALLGAGLSLINFSIDEIINPKLRVAPENARRVRKAKQAGKGVEADVDAADAAAAEAALVETEQPVTEQTQAEQNGVRA</sequence>
<dbReference type="Pfam" id="PF00528">
    <property type="entry name" value="BPD_transp_1"/>
    <property type="match status" value="1"/>
</dbReference>
<dbReference type="PANTHER" id="PTHR43386:SF1">
    <property type="entry name" value="D,D-DIPEPTIDE TRANSPORT SYSTEM PERMEASE PROTEIN DDPC-RELATED"/>
    <property type="match status" value="1"/>
</dbReference>
<keyword evidence="11" id="KW-1185">Reference proteome</keyword>
<dbReference type="InterPro" id="IPR050366">
    <property type="entry name" value="BP-dependent_transpt_permease"/>
</dbReference>
<evidence type="ECO:0000259" key="9">
    <source>
        <dbReference type="PROSITE" id="PS50928"/>
    </source>
</evidence>
<keyword evidence="6 7" id="KW-0472">Membrane</keyword>
<dbReference type="InterPro" id="IPR000515">
    <property type="entry name" value="MetI-like"/>
</dbReference>
<dbReference type="PANTHER" id="PTHR43386">
    <property type="entry name" value="OLIGOPEPTIDE TRANSPORT SYSTEM PERMEASE PROTEIN APPC"/>
    <property type="match status" value="1"/>
</dbReference>
<dbReference type="Proteomes" id="UP000273158">
    <property type="component" value="Unassembled WGS sequence"/>
</dbReference>
<feature type="transmembrane region" description="Helical" evidence="7">
    <location>
        <begin position="55"/>
        <end position="76"/>
    </location>
</feature>
<name>A0A498C9C6_9MICO</name>
<evidence type="ECO:0000256" key="2">
    <source>
        <dbReference type="ARBA" id="ARBA00022448"/>
    </source>
</evidence>
<dbReference type="EMBL" id="RCDB01000001">
    <property type="protein sequence ID" value="RLK52342.1"/>
    <property type="molecule type" value="Genomic_DNA"/>
</dbReference>
<evidence type="ECO:0000256" key="1">
    <source>
        <dbReference type="ARBA" id="ARBA00004651"/>
    </source>
</evidence>
<feature type="domain" description="ABC transmembrane type-1" evidence="9">
    <location>
        <begin position="113"/>
        <end position="305"/>
    </location>
</feature>
<reference evidence="10 11" key="1">
    <citation type="journal article" date="2015" name="Stand. Genomic Sci.">
        <title>Genomic Encyclopedia of Bacterial and Archaeal Type Strains, Phase III: the genomes of soil and plant-associated and newly described type strains.</title>
        <authorList>
            <person name="Whitman W.B."/>
            <person name="Woyke T."/>
            <person name="Klenk H.P."/>
            <person name="Zhou Y."/>
            <person name="Lilburn T.G."/>
            <person name="Beck B.J."/>
            <person name="De Vos P."/>
            <person name="Vandamme P."/>
            <person name="Eisen J.A."/>
            <person name="Garrity G."/>
            <person name="Hugenholtz P."/>
            <person name="Kyrpides N.C."/>
        </authorList>
    </citation>
    <scope>NUCLEOTIDE SEQUENCE [LARGE SCALE GENOMIC DNA]</scope>
    <source>
        <strain evidence="10 11">S2T63</strain>
    </source>
</reference>
<comment type="subcellular location">
    <subcellularLocation>
        <location evidence="1 7">Cell membrane</location>
        <topology evidence="1 7">Multi-pass membrane protein</topology>
    </subcellularLocation>
</comment>
<keyword evidence="5 7" id="KW-1133">Transmembrane helix</keyword>
<dbReference type="RefSeq" id="WP_241965042.1">
    <property type="nucleotide sequence ID" value="NZ_RCDB01000001.1"/>
</dbReference>
<comment type="similarity">
    <text evidence="7">Belongs to the binding-protein-dependent transport system permease family.</text>
</comment>
<dbReference type="Gene3D" id="1.10.3720.10">
    <property type="entry name" value="MetI-like"/>
    <property type="match status" value="1"/>
</dbReference>
<keyword evidence="2 7" id="KW-0813">Transport</keyword>
<evidence type="ECO:0000256" key="8">
    <source>
        <dbReference type="SAM" id="MobiDB-lite"/>
    </source>
</evidence>
<dbReference type="GO" id="GO:0071916">
    <property type="term" value="F:dipeptide transmembrane transporter activity"/>
    <property type="evidence" value="ECO:0007669"/>
    <property type="project" value="TreeGrafter"/>
</dbReference>
<protein>
    <submittedName>
        <fullName evidence="10">Peptide/nickel transport system permease protein</fullName>
    </submittedName>
</protein>
<gene>
    <name evidence="10" type="ORF">C7474_0276</name>
</gene>
<evidence type="ECO:0000256" key="3">
    <source>
        <dbReference type="ARBA" id="ARBA00022475"/>
    </source>
</evidence>
<evidence type="ECO:0000313" key="11">
    <source>
        <dbReference type="Proteomes" id="UP000273158"/>
    </source>
</evidence>
<dbReference type="AlphaFoldDB" id="A0A498C9C6"/>
<organism evidence="10 11">
    <name type="scientific">Microbacterium telephonicum</name>
    <dbReference type="NCBI Taxonomy" id="1714841"/>
    <lineage>
        <taxon>Bacteria</taxon>
        <taxon>Bacillati</taxon>
        <taxon>Actinomycetota</taxon>
        <taxon>Actinomycetes</taxon>
        <taxon>Micrococcales</taxon>
        <taxon>Microbacteriaceae</taxon>
        <taxon>Microbacterium</taxon>
    </lineage>
</organism>
<evidence type="ECO:0000256" key="7">
    <source>
        <dbReference type="RuleBase" id="RU363032"/>
    </source>
</evidence>
<feature type="transmembrane region" description="Helical" evidence="7">
    <location>
        <begin position="148"/>
        <end position="171"/>
    </location>
</feature>
<accession>A0A498C9C6</accession>
<proteinExistence type="inferred from homology"/>
<feature type="compositionally biased region" description="Polar residues" evidence="8">
    <location>
        <begin position="357"/>
        <end position="372"/>
    </location>
</feature>
<feature type="transmembrane region" description="Helical" evidence="7">
    <location>
        <begin position="284"/>
        <end position="308"/>
    </location>
</feature>
<feature type="transmembrane region" description="Helical" evidence="7">
    <location>
        <begin position="177"/>
        <end position="196"/>
    </location>
</feature>
<evidence type="ECO:0000313" key="10">
    <source>
        <dbReference type="EMBL" id="RLK52342.1"/>
    </source>
</evidence>
<dbReference type="CDD" id="cd06261">
    <property type="entry name" value="TM_PBP2"/>
    <property type="match status" value="1"/>
</dbReference>
<dbReference type="PROSITE" id="PS50928">
    <property type="entry name" value="ABC_TM1"/>
    <property type="match status" value="1"/>
</dbReference>
<evidence type="ECO:0000256" key="5">
    <source>
        <dbReference type="ARBA" id="ARBA00022989"/>
    </source>
</evidence>
<keyword evidence="3" id="KW-1003">Cell membrane</keyword>
<feature type="region of interest" description="Disordered" evidence="8">
    <location>
        <begin position="353"/>
        <end position="372"/>
    </location>
</feature>
<comment type="caution">
    <text evidence="10">The sequence shown here is derived from an EMBL/GenBank/DDBJ whole genome shotgun (WGS) entry which is preliminary data.</text>
</comment>
<dbReference type="InterPro" id="IPR035906">
    <property type="entry name" value="MetI-like_sf"/>
</dbReference>
<keyword evidence="4 7" id="KW-0812">Transmembrane</keyword>
<evidence type="ECO:0000256" key="6">
    <source>
        <dbReference type="ARBA" id="ARBA00023136"/>
    </source>
</evidence>